<dbReference type="GO" id="GO:0006120">
    <property type="term" value="P:mitochondrial electron transport, NADH to ubiquinone"/>
    <property type="evidence" value="ECO:0007669"/>
    <property type="project" value="TreeGrafter"/>
</dbReference>
<accession>A0AAD4LMI7</accession>
<dbReference type="PANTHER" id="PTHR13156:SF0">
    <property type="entry name" value="NADH DEHYDROGENASE [UBIQUINONE] IRON-SULFUR PROTEIN 6, MITOCHONDRIAL"/>
    <property type="match status" value="1"/>
</dbReference>
<dbReference type="Gene3D" id="2.60.260.40">
    <property type="entry name" value="q5lls5 like domains"/>
    <property type="match status" value="1"/>
</dbReference>
<dbReference type="InterPro" id="IPR019401">
    <property type="entry name" value="Znf_CHCC"/>
</dbReference>
<dbReference type="Pfam" id="PF10276">
    <property type="entry name" value="zf-CHCC"/>
    <property type="match status" value="1"/>
</dbReference>
<keyword evidence="4" id="KW-1185">Reference proteome</keyword>
<reference evidence="3" key="1">
    <citation type="submission" date="2022-01" db="EMBL/GenBank/DDBJ databases">
        <title>Comparative genomics reveals a dynamic genome evolution in the ectomycorrhizal milk-cap (Lactarius) mushrooms.</title>
        <authorList>
            <consortium name="DOE Joint Genome Institute"/>
            <person name="Lebreton A."/>
            <person name="Tang N."/>
            <person name="Kuo A."/>
            <person name="LaButti K."/>
            <person name="Drula E."/>
            <person name="Barry K."/>
            <person name="Clum A."/>
            <person name="Lipzen A."/>
            <person name="Mousain D."/>
            <person name="Ng V."/>
            <person name="Wang R."/>
            <person name="Wang X."/>
            <person name="Dai Y."/>
            <person name="Henrissat B."/>
            <person name="Grigoriev I.V."/>
            <person name="Guerin-Laguette A."/>
            <person name="Yu F."/>
            <person name="Martin F.M."/>
        </authorList>
    </citation>
    <scope>NUCLEOTIDE SEQUENCE</scope>
    <source>
        <strain evidence="3">QP</strain>
    </source>
</reference>
<dbReference type="EMBL" id="JAKELL010000007">
    <property type="protein sequence ID" value="KAH8997291.1"/>
    <property type="molecule type" value="Genomic_DNA"/>
</dbReference>
<evidence type="ECO:0000256" key="1">
    <source>
        <dbReference type="SAM" id="MobiDB-lite"/>
    </source>
</evidence>
<organism evidence="3 4">
    <name type="scientific">Lactarius akahatsu</name>
    <dbReference type="NCBI Taxonomy" id="416441"/>
    <lineage>
        <taxon>Eukaryota</taxon>
        <taxon>Fungi</taxon>
        <taxon>Dikarya</taxon>
        <taxon>Basidiomycota</taxon>
        <taxon>Agaricomycotina</taxon>
        <taxon>Agaricomycetes</taxon>
        <taxon>Russulales</taxon>
        <taxon>Russulaceae</taxon>
        <taxon>Lactarius</taxon>
    </lineage>
</organism>
<evidence type="ECO:0000313" key="4">
    <source>
        <dbReference type="Proteomes" id="UP001201163"/>
    </source>
</evidence>
<gene>
    <name evidence="3" type="ORF">EDB92DRAFT_1405857</name>
</gene>
<name>A0AAD4LMI7_9AGAM</name>
<feature type="domain" description="Zinc finger CHCC-type" evidence="2">
    <location>
        <begin position="96"/>
        <end position="117"/>
    </location>
</feature>
<feature type="compositionally biased region" description="Polar residues" evidence="1">
    <location>
        <begin position="33"/>
        <end position="57"/>
    </location>
</feature>
<protein>
    <submittedName>
        <fullName evidence="3">Ubiquinone oxidoreductase 20 kd subunit</fullName>
    </submittedName>
</protein>
<sequence>MISTRLAARLRPRFGRRLYSSNPATTPPAVSTGAKQQQAATVAQSPNRATTWSTSQHPRPAGQSGPRFEQTIMDLQPNPLSAMELLANEPVRLIHGRKAVCDGGSGPLGHPKIYINLVGSLGNEVNGGCSPFLKQDQPGPRSCGYCGLRYEQAPHHGHNH</sequence>
<dbReference type="Proteomes" id="UP001201163">
    <property type="component" value="Unassembled WGS sequence"/>
</dbReference>
<proteinExistence type="predicted"/>
<dbReference type="PANTHER" id="PTHR13156">
    <property type="entry name" value="NADH-UBIQUINONE OXIDOREDUCTASE 13 KD-A SUBUNIT"/>
    <property type="match status" value="1"/>
</dbReference>
<keyword evidence="3" id="KW-0830">Ubiquinone</keyword>
<evidence type="ECO:0000313" key="3">
    <source>
        <dbReference type="EMBL" id="KAH8997291.1"/>
    </source>
</evidence>
<feature type="region of interest" description="Disordered" evidence="1">
    <location>
        <begin position="17"/>
        <end position="67"/>
    </location>
</feature>
<comment type="caution">
    <text evidence="3">The sequence shown here is derived from an EMBL/GenBank/DDBJ whole genome shotgun (WGS) entry which is preliminary data.</text>
</comment>
<dbReference type="GO" id="GO:0005739">
    <property type="term" value="C:mitochondrion"/>
    <property type="evidence" value="ECO:0007669"/>
    <property type="project" value="GOC"/>
</dbReference>
<evidence type="ECO:0000259" key="2">
    <source>
        <dbReference type="Pfam" id="PF10276"/>
    </source>
</evidence>
<dbReference type="AlphaFoldDB" id="A0AAD4LMI7"/>